<dbReference type="PANTHER" id="PTHR42085:SF2">
    <property type="entry name" value="F-BOX DOMAIN-CONTAINING PROTEIN"/>
    <property type="match status" value="1"/>
</dbReference>
<evidence type="ECO:0000313" key="1">
    <source>
        <dbReference type="EMBL" id="PIA92788.1"/>
    </source>
</evidence>
<dbReference type="Proteomes" id="UP000230605">
    <property type="component" value="Chromosome 4"/>
</dbReference>
<protein>
    <recommendedName>
        <fullName evidence="3">F-box domain-containing protein</fullName>
    </recommendedName>
</protein>
<dbReference type="EMBL" id="LKMD01000105">
    <property type="protein sequence ID" value="PIA92788.1"/>
    <property type="molecule type" value="Genomic_DNA"/>
</dbReference>
<dbReference type="AlphaFoldDB" id="A0A2G5HJS5"/>
<feature type="non-terminal residue" evidence="1">
    <location>
        <position position="1"/>
    </location>
</feature>
<sequence length="262" mass="30470">FCFSICTFCPLLWALPLFSSETYKSCADHCQKFLHEVRTEEQEHKMNRCRLLELPGELRNNIYEKALLQDEPIQIDLTKPSTSTSHPIFNLLQTCKQIHSEARDLIYDNIFELITAIHQSQEPINNNSLHRLRKICQNQSQSHRTPPTPKFHNIKICLDQHLPFENVAHHIGMLFRASEPLRELQKSGVNVAVYVSAQLCKGIDFSPKLEFHLRDVEEAKKELEEGFLRQRVEAGFGDGKDLKTVYFELLKMKLIEAFFCED</sequence>
<comment type="caution">
    <text evidence="1">The sequence shown here is derived from an EMBL/GenBank/DDBJ whole genome shotgun (WGS) entry which is preliminary data.</text>
</comment>
<gene>
    <name evidence="1" type="ORF">CB0940_04294</name>
</gene>
<organism evidence="1 2">
    <name type="scientific">Cercospora beticola</name>
    <name type="common">Sugarbeet leaf spot fungus</name>
    <dbReference type="NCBI Taxonomy" id="122368"/>
    <lineage>
        <taxon>Eukaryota</taxon>
        <taxon>Fungi</taxon>
        <taxon>Dikarya</taxon>
        <taxon>Ascomycota</taxon>
        <taxon>Pezizomycotina</taxon>
        <taxon>Dothideomycetes</taxon>
        <taxon>Dothideomycetidae</taxon>
        <taxon>Mycosphaerellales</taxon>
        <taxon>Mycosphaerellaceae</taxon>
        <taxon>Cercospora</taxon>
    </lineage>
</organism>
<name>A0A2G5HJS5_CERBT</name>
<accession>A0A2G5HJS5</accession>
<proteinExistence type="predicted"/>
<dbReference type="InterPro" id="IPR038883">
    <property type="entry name" value="AN11006-like"/>
</dbReference>
<reference evidence="1 2" key="1">
    <citation type="submission" date="2015-10" db="EMBL/GenBank/DDBJ databases">
        <title>The cercosporin biosynthetic gene cluster was horizontally transferred to several fungal lineages and shown to be expanded in Cercospora beticola based on microsynteny with recipient genomes.</title>
        <authorList>
            <person name="De Jonge R."/>
            <person name="Ebert M.K."/>
            <person name="Suttle J.C."/>
            <person name="Jurick Ii W.M."/>
            <person name="Secor G.A."/>
            <person name="Thomma B.P."/>
            <person name="Van De Peer Y."/>
            <person name="Bolton M.D."/>
        </authorList>
    </citation>
    <scope>NUCLEOTIDE SEQUENCE [LARGE SCALE GENOMIC DNA]</scope>
    <source>
        <strain evidence="1 2">09-40</strain>
    </source>
</reference>
<evidence type="ECO:0008006" key="3">
    <source>
        <dbReference type="Google" id="ProtNLM"/>
    </source>
</evidence>
<dbReference type="OrthoDB" id="5413827at2759"/>
<dbReference type="PANTHER" id="PTHR42085">
    <property type="entry name" value="F-BOX DOMAIN-CONTAINING PROTEIN"/>
    <property type="match status" value="1"/>
</dbReference>
<evidence type="ECO:0000313" key="2">
    <source>
        <dbReference type="Proteomes" id="UP000230605"/>
    </source>
</evidence>